<protein>
    <submittedName>
        <fullName evidence="2">Uncharacterized protein</fullName>
    </submittedName>
</protein>
<feature type="compositionally biased region" description="Low complexity" evidence="1">
    <location>
        <begin position="448"/>
        <end position="471"/>
    </location>
</feature>
<evidence type="ECO:0000313" key="3">
    <source>
        <dbReference type="Proteomes" id="UP000650467"/>
    </source>
</evidence>
<name>A0A835VYT0_CHLIN</name>
<feature type="compositionally biased region" description="Basic and acidic residues" evidence="1">
    <location>
        <begin position="362"/>
        <end position="377"/>
    </location>
</feature>
<feature type="region of interest" description="Disordered" evidence="1">
    <location>
        <begin position="359"/>
        <end position="425"/>
    </location>
</feature>
<accession>A0A835VYT0</accession>
<gene>
    <name evidence="2" type="ORF">HXX76_008655</name>
</gene>
<dbReference type="Proteomes" id="UP000650467">
    <property type="component" value="Unassembled WGS sequence"/>
</dbReference>
<dbReference type="AlphaFoldDB" id="A0A835VYT0"/>
<dbReference type="EMBL" id="JAEHOC010000020">
    <property type="protein sequence ID" value="KAG2432925.1"/>
    <property type="molecule type" value="Genomic_DNA"/>
</dbReference>
<organism evidence="2 3">
    <name type="scientific">Chlamydomonas incerta</name>
    <dbReference type="NCBI Taxonomy" id="51695"/>
    <lineage>
        <taxon>Eukaryota</taxon>
        <taxon>Viridiplantae</taxon>
        <taxon>Chlorophyta</taxon>
        <taxon>core chlorophytes</taxon>
        <taxon>Chlorophyceae</taxon>
        <taxon>CS clade</taxon>
        <taxon>Chlamydomonadales</taxon>
        <taxon>Chlamydomonadaceae</taxon>
        <taxon>Chlamydomonas</taxon>
    </lineage>
</organism>
<proteinExistence type="predicted"/>
<feature type="region of interest" description="Disordered" evidence="1">
    <location>
        <begin position="444"/>
        <end position="471"/>
    </location>
</feature>
<sequence>MTAHFTWAVFTYSYFFGTKRMKPQPQVKVGAQPAVEAAAAGQAASDQAASEAAVLPLVQKAADCLGRMVGTDGWCPHGEVSKAIHAWVHITRQWLDGSFDQKGWTAQQADAVHAAAASTTSSTALTGARVSAIRKPSPKPNQPNPGAQDRQPVEAVEFFPYYPLGVAGGYNENRPKCSLAKTSTIRDPSRGACGIPPNFIKTNNCALGYLVAADLFAALKQACESIPEDQEDLRSTLVTFLRENILQPKRGLARANIPREHLACGYPQLLASCVDGWERALTHVHRVWLPAVLQAYAEMLMGEGWVERLGGTAVVEAALPRGQGPEQAPGALPLQGLLEKLDEPQLILPRDIPVEQLQSKLDGSRRKAREEMEREAEGEAEGEAWEEEGEVEEQEEAEEEDEGGKEDEEDEERPVAGAELARAAAEALARMQRLTPLLEGLQQAVHTAGGQAQEGAGPSSGAASRGGAATARQLAAVNQALQELEQALRR</sequence>
<keyword evidence="3" id="KW-1185">Reference proteome</keyword>
<feature type="compositionally biased region" description="Acidic residues" evidence="1">
    <location>
        <begin position="378"/>
        <end position="412"/>
    </location>
</feature>
<reference evidence="2" key="1">
    <citation type="journal article" date="2020" name="bioRxiv">
        <title>Comparative genomics of Chlamydomonas.</title>
        <authorList>
            <person name="Craig R.J."/>
            <person name="Hasan A.R."/>
            <person name="Ness R.W."/>
            <person name="Keightley P.D."/>
        </authorList>
    </citation>
    <scope>NUCLEOTIDE SEQUENCE</scope>
    <source>
        <strain evidence="2">SAG 7.73</strain>
    </source>
</reference>
<evidence type="ECO:0000256" key="1">
    <source>
        <dbReference type="SAM" id="MobiDB-lite"/>
    </source>
</evidence>
<evidence type="ECO:0000313" key="2">
    <source>
        <dbReference type="EMBL" id="KAG2432925.1"/>
    </source>
</evidence>
<comment type="caution">
    <text evidence="2">The sequence shown here is derived from an EMBL/GenBank/DDBJ whole genome shotgun (WGS) entry which is preliminary data.</text>
</comment>
<feature type="region of interest" description="Disordered" evidence="1">
    <location>
        <begin position="126"/>
        <end position="152"/>
    </location>
</feature>
<dbReference type="OrthoDB" id="10518794at2759"/>